<feature type="compositionally biased region" description="Acidic residues" evidence="1">
    <location>
        <begin position="390"/>
        <end position="406"/>
    </location>
</feature>
<feature type="region of interest" description="Disordered" evidence="1">
    <location>
        <begin position="425"/>
        <end position="453"/>
    </location>
</feature>
<organism evidence="3 4">
    <name type="scientific">Discostella pseudostelligera</name>
    <dbReference type="NCBI Taxonomy" id="259834"/>
    <lineage>
        <taxon>Eukaryota</taxon>
        <taxon>Sar</taxon>
        <taxon>Stramenopiles</taxon>
        <taxon>Ochrophyta</taxon>
        <taxon>Bacillariophyta</taxon>
        <taxon>Coscinodiscophyceae</taxon>
        <taxon>Thalassiosirophycidae</taxon>
        <taxon>Stephanodiscales</taxon>
        <taxon>Stephanodiscaceae</taxon>
        <taxon>Discostella</taxon>
    </lineage>
</organism>
<proteinExistence type="predicted"/>
<comment type="caution">
    <text evidence="3">The sequence shown here is derived from an EMBL/GenBank/DDBJ whole genome shotgun (WGS) entry which is preliminary data.</text>
</comment>
<feature type="compositionally biased region" description="Basic and acidic residues" evidence="1">
    <location>
        <begin position="647"/>
        <end position="659"/>
    </location>
</feature>
<feature type="compositionally biased region" description="Acidic residues" evidence="1">
    <location>
        <begin position="590"/>
        <end position="601"/>
    </location>
</feature>
<feature type="region of interest" description="Disordered" evidence="1">
    <location>
        <begin position="1"/>
        <end position="139"/>
    </location>
</feature>
<feature type="compositionally biased region" description="Basic residues" evidence="1">
    <location>
        <begin position="770"/>
        <end position="779"/>
    </location>
</feature>
<feature type="compositionally biased region" description="Polar residues" evidence="1">
    <location>
        <begin position="607"/>
        <end position="620"/>
    </location>
</feature>
<feature type="region of interest" description="Disordered" evidence="1">
    <location>
        <begin position="746"/>
        <end position="787"/>
    </location>
</feature>
<feature type="compositionally biased region" description="Basic residues" evidence="1">
    <location>
        <begin position="299"/>
        <end position="309"/>
    </location>
</feature>
<feature type="compositionally biased region" description="Polar residues" evidence="1">
    <location>
        <begin position="271"/>
        <end position="287"/>
    </location>
</feature>
<feature type="compositionally biased region" description="Polar residues" evidence="1">
    <location>
        <begin position="538"/>
        <end position="553"/>
    </location>
</feature>
<dbReference type="InterPro" id="IPR036869">
    <property type="entry name" value="J_dom_sf"/>
</dbReference>
<name>A0ABD3MQT0_9STRA</name>
<feature type="compositionally biased region" description="Low complexity" evidence="1">
    <location>
        <begin position="431"/>
        <end position="453"/>
    </location>
</feature>
<feature type="region of interest" description="Disordered" evidence="1">
    <location>
        <begin position="480"/>
        <end position="672"/>
    </location>
</feature>
<gene>
    <name evidence="3" type="ORF">ACHAWU_010397</name>
</gene>
<evidence type="ECO:0000313" key="4">
    <source>
        <dbReference type="Proteomes" id="UP001530293"/>
    </source>
</evidence>
<dbReference type="Gene3D" id="1.10.287.110">
    <property type="entry name" value="DnaJ domain"/>
    <property type="match status" value="1"/>
</dbReference>
<feature type="compositionally biased region" description="Basic and acidic residues" evidence="1">
    <location>
        <begin position="31"/>
        <end position="45"/>
    </location>
</feature>
<accession>A0ABD3MQT0</accession>
<dbReference type="SUPFAM" id="SSF46565">
    <property type="entry name" value="Chaperone J-domain"/>
    <property type="match status" value="1"/>
</dbReference>
<evidence type="ECO:0000256" key="1">
    <source>
        <dbReference type="SAM" id="MobiDB-lite"/>
    </source>
</evidence>
<protein>
    <recommendedName>
        <fullName evidence="2">J domain-containing protein</fullName>
    </recommendedName>
</protein>
<evidence type="ECO:0000259" key="2">
    <source>
        <dbReference type="PROSITE" id="PS50076"/>
    </source>
</evidence>
<evidence type="ECO:0000313" key="3">
    <source>
        <dbReference type="EMBL" id="KAL3765206.1"/>
    </source>
</evidence>
<dbReference type="EMBL" id="JALLBG020000097">
    <property type="protein sequence ID" value="KAL3765206.1"/>
    <property type="molecule type" value="Genomic_DNA"/>
</dbReference>
<feature type="compositionally biased region" description="Basic and acidic residues" evidence="1">
    <location>
        <begin position="503"/>
        <end position="513"/>
    </location>
</feature>
<feature type="compositionally biased region" description="Basic and acidic residues" evidence="1">
    <location>
        <begin position="355"/>
        <end position="367"/>
    </location>
</feature>
<dbReference type="PROSITE" id="PS50076">
    <property type="entry name" value="DNAJ_2"/>
    <property type="match status" value="1"/>
</dbReference>
<dbReference type="InterPro" id="IPR001623">
    <property type="entry name" value="DnaJ_domain"/>
</dbReference>
<sequence length="787" mass="85905">MPVSLNRDAIKSSLSRLTAPRSPGRQRSKSKTTDKEVVHDDEQHHQQLQQQPPAPATTGYTQNPEFDDDDYDDVFPNIDEEKGDQQTMPPLPSSSRDVVSGRRQQQQRGGDPPSSSAVGTSFSSSSSNENNSTNTNTTETKLQAIKKVYGPNTNIYRDVLKVSPTASPAEIREAFFCLRYDLYQKHDDQGGGAGLTNDERKAVEQKMDAIAGAFHILGDVNRRRAYDASLLPADAAGFEGGARRSEVTDEMGFPITPNRGSPASAAILPTTTSASPNVSSTTRNLTPQKLPPTRQLSPRQRRTINHHRERAAATSSGMNESRRVVARPVTGGLNARPSPAASSTVNAEDGIGGGKKIEGRESPHWAEFDSTPEMMMVTNPPDATHRSSPEEDEENVNNEDTEDDNEVPIMGGVNNLNAREQLLQKSQMKYSQQRQQSRTATGSSTTASSSLFSSRLANRYNNDRGDRYATDNPEVQAKKNSAGTAGLVQKPSQLASPTGVEADLDRDSNDVWSRKFGGRRGADSGRSGTDSTNDDDYQATTPRTATTNIMNRNDNIHNDRSNDSNNYDDDEGEESTFASSYDEDTRTYDDDTQTYDDDTQTYDDTTIGGSTWASADTSYIQPDPPRHSPGHKKGNMPEPILKSGFNRGEKRGQESEKRRVTIHSHRGRGEDEEDFSLFDGAMCPNLLSLGAIREEVNGTYNDFTQALHQVTNAFVINPDDIDRLADKIRDAKIELGENYARQVNERRIGGSGSSGKEVARAGGGGGGTTGKKKSAKKASTKSMNADF</sequence>
<keyword evidence="4" id="KW-1185">Reference proteome</keyword>
<dbReference type="AlphaFoldDB" id="A0ABD3MQT0"/>
<dbReference type="Proteomes" id="UP001530293">
    <property type="component" value="Unassembled WGS sequence"/>
</dbReference>
<dbReference type="CDD" id="cd06257">
    <property type="entry name" value="DnaJ"/>
    <property type="match status" value="1"/>
</dbReference>
<feature type="domain" description="J" evidence="2">
    <location>
        <begin position="155"/>
        <end position="230"/>
    </location>
</feature>
<reference evidence="3 4" key="1">
    <citation type="submission" date="2024-10" db="EMBL/GenBank/DDBJ databases">
        <title>Updated reference genomes for cyclostephanoid diatoms.</title>
        <authorList>
            <person name="Roberts W.R."/>
            <person name="Alverson A.J."/>
        </authorList>
    </citation>
    <scope>NUCLEOTIDE SEQUENCE [LARGE SCALE GENOMIC DNA]</scope>
    <source>
        <strain evidence="3 4">AJA232-27</strain>
    </source>
</reference>
<feature type="region of interest" description="Disordered" evidence="1">
    <location>
        <begin position="271"/>
        <end position="411"/>
    </location>
</feature>
<feature type="compositionally biased region" description="Low complexity" evidence="1">
    <location>
        <begin position="93"/>
        <end position="138"/>
    </location>
</feature>